<evidence type="ECO:0000256" key="1">
    <source>
        <dbReference type="SAM" id="MobiDB-lite"/>
    </source>
</evidence>
<proteinExistence type="predicted"/>
<dbReference type="Proteomes" id="UP001165121">
    <property type="component" value="Unassembled WGS sequence"/>
</dbReference>
<name>A0A9W7DCT8_9STRA</name>
<dbReference type="OrthoDB" id="125363at2759"/>
<feature type="region of interest" description="Disordered" evidence="1">
    <location>
        <begin position="438"/>
        <end position="571"/>
    </location>
</feature>
<sequence>MDGPVYGGFAVVIEGRGFIDTGKIVVRFQLYTEQQQEATPRVEDENVSVKVPPVAGLSHGKSGSSFDRRQGDIGGDAPAFERAGIEASTEPSVSYVDVIGKFVSTERVLCQAPSFPQEGVYTVLVALNRVEFSRVSDGSWFLSWQNWQKRKRLLSHALFSRATAPDEATSAAAIAGAAAASASLDENDIERLRRKSSFMLPKIKSAMAAPLGETSSVSFTLRNIESVSEDSVSSEEAEKALMKDPRLLQWQPASTMEVKVRGRPLLALLEYLCSVRETQQLICRHIHIAFKLQSAKSRGSNDPSETAPALQFPSFVEAIRMVFPNALKGDLEELWHAAEHRPDGTVAIKQLLRRLLRNTIPDQRCSSPEPGPTHYDPRYSIVTSRDTAAIILPPVVQPEHISDPPSALFMDYDAAVQAVKPRPPRPIFRKRKFNTSWCNPVVEGAPDPTPPRSNPDTSRSRTSPRVQVSESDPSVLPPGDTTVAAAGTSEDSLEAKPEADNVISVPQTARGQASSGKEDLVRAPRSLDQGTVASNNKRIRSPTTPRRSAITQEAATPPNTSPALMPRQTNLSGANPFYNDIAPLYAKFLNSAEVKRFLNQQ</sequence>
<feature type="compositionally biased region" description="Polar residues" evidence="1">
    <location>
        <begin position="528"/>
        <end position="571"/>
    </location>
</feature>
<feature type="compositionally biased region" description="Polar residues" evidence="1">
    <location>
        <begin position="504"/>
        <end position="515"/>
    </location>
</feature>
<reference evidence="2" key="1">
    <citation type="submission" date="2023-04" db="EMBL/GenBank/DDBJ databases">
        <title>Phytophthora fragariaefolia NBRC 109709.</title>
        <authorList>
            <person name="Ichikawa N."/>
            <person name="Sato H."/>
            <person name="Tonouchi N."/>
        </authorList>
    </citation>
    <scope>NUCLEOTIDE SEQUENCE</scope>
    <source>
        <strain evidence="2">NBRC 109709</strain>
    </source>
</reference>
<dbReference type="AlphaFoldDB" id="A0A9W7DCT8"/>
<organism evidence="2 3">
    <name type="scientific">Phytophthora fragariaefolia</name>
    <dbReference type="NCBI Taxonomy" id="1490495"/>
    <lineage>
        <taxon>Eukaryota</taxon>
        <taxon>Sar</taxon>
        <taxon>Stramenopiles</taxon>
        <taxon>Oomycota</taxon>
        <taxon>Peronosporomycetes</taxon>
        <taxon>Peronosporales</taxon>
        <taxon>Peronosporaceae</taxon>
        <taxon>Phytophthora</taxon>
    </lineage>
</organism>
<gene>
    <name evidence="2" type="ORF">Pfra01_003024900</name>
</gene>
<feature type="compositionally biased region" description="Polar residues" evidence="1">
    <location>
        <begin position="454"/>
        <end position="472"/>
    </location>
</feature>
<dbReference type="CDD" id="cd00102">
    <property type="entry name" value="IPT"/>
    <property type="match status" value="1"/>
</dbReference>
<comment type="caution">
    <text evidence="2">The sequence shown here is derived from an EMBL/GenBank/DDBJ whole genome shotgun (WGS) entry which is preliminary data.</text>
</comment>
<evidence type="ECO:0000313" key="3">
    <source>
        <dbReference type="Proteomes" id="UP001165121"/>
    </source>
</evidence>
<protein>
    <submittedName>
        <fullName evidence="2">Unnamed protein product</fullName>
    </submittedName>
</protein>
<accession>A0A9W7DCT8</accession>
<dbReference type="EMBL" id="BSXT01019040">
    <property type="protein sequence ID" value="GMG17606.1"/>
    <property type="molecule type" value="Genomic_DNA"/>
</dbReference>
<keyword evidence="3" id="KW-1185">Reference proteome</keyword>
<evidence type="ECO:0000313" key="2">
    <source>
        <dbReference type="EMBL" id="GMG17606.1"/>
    </source>
</evidence>